<feature type="domain" description="Olfactomedin-like" evidence="5">
    <location>
        <begin position="414"/>
        <end position="666"/>
    </location>
</feature>
<organism evidence="6 7">
    <name type="scientific">Merluccius polli</name>
    <name type="common">Benguela hake</name>
    <name type="synonym">Merluccius cadenati</name>
    <dbReference type="NCBI Taxonomy" id="89951"/>
    <lineage>
        <taxon>Eukaryota</taxon>
        <taxon>Metazoa</taxon>
        <taxon>Chordata</taxon>
        <taxon>Craniata</taxon>
        <taxon>Vertebrata</taxon>
        <taxon>Euteleostomi</taxon>
        <taxon>Actinopterygii</taxon>
        <taxon>Neopterygii</taxon>
        <taxon>Teleostei</taxon>
        <taxon>Neoteleostei</taxon>
        <taxon>Acanthomorphata</taxon>
        <taxon>Zeiogadaria</taxon>
        <taxon>Gadariae</taxon>
        <taxon>Gadiformes</taxon>
        <taxon>Gadoidei</taxon>
        <taxon>Merlucciidae</taxon>
        <taxon>Merluccius</taxon>
    </lineage>
</organism>
<feature type="compositionally biased region" description="Pro residues" evidence="4">
    <location>
        <begin position="356"/>
        <end position="369"/>
    </location>
</feature>
<evidence type="ECO:0000256" key="1">
    <source>
        <dbReference type="ARBA" id="ARBA00004613"/>
    </source>
</evidence>
<dbReference type="PANTHER" id="PTHR23192">
    <property type="entry name" value="OLFACTOMEDIN-RELATED"/>
    <property type="match status" value="1"/>
</dbReference>
<feature type="compositionally biased region" description="Basic and acidic residues" evidence="4">
    <location>
        <begin position="402"/>
        <end position="415"/>
    </location>
</feature>
<dbReference type="EMBL" id="JAOPHQ010006005">
    <property type="protein sequence ID" value="KAK0133223.1"/>
    <property type="molecule type" value="Genomic_DNA"/>
</dbReference>
<dbReference type="AlphaFoldDB" id="A0AA47M441"/>
<evidence type="ECO:0000259" key="5">
    <source>
        <dbReference type="PROSITE" id="PS51132"/>
    </source>
</evidence>
<dbReference type="Proteomes" id="UP001174136">
    <property type="component" value="Unassembled WGS sequence"/>
</dbReference>
<sequence>MFLSIISYKSSSSCSSSSPSSSSSSSEQLLGDYDKVKTISSGSDCVCRCIVRPIKRSDCDRIRDDHATPRDFYTVETVTTGTDCQRCECLAPPSAVNPCEGEYRFLKLQEVGRDIKLSSILDLLEGSMYGMDLLKLHSLTTKLLDRMDNMESFAHNLTERQKEKDRAKERAREKEREKERRSQQRQDKKKRTNLLEHGPAAKQKEEHHVGVRKNQLENLPEQHQPITNKTGTKQPMKDKMSKVIRGVTFYMAEGTPKTPTKLGTQTPKTPSKPVTQTPKTPTKPGTQTPKRRLAPLSTGIAPTTFQPHLTRHTITTPTGVTPELVRTPKITDTTTTATTTTTTSVTSTTTTTTTTPPLPTKPTPAPPPSSSGAVASSPSTATVATGVHPATGKSRLSWTESSADKHKPTKKPDVCKDTLAIISEPVEQNSYGLSDGAWMKDPRGHGNVIYLTNGHYGNSLLEFRDLDTFRSGQPSNSYKLPYSFTGSGHVVYSGALFYTRAFSRDLIRYDLRLRYVAAWTTLQDAVLEEQGAHTHTQVQFLVDESGLWLLYPALDSEGFHQEVIVLTRLRPRDLQPIHSFRTGLRRGRYGESFLVCGVLYAVDSVDRRHANVTYAFDTHTLTHTVPTLAFTNRYAHTAQLSYCPLDRKLYVWDDGHQLTYDLVFAY</sequence>
<feature type="region of interest" description="Disordered" evidence="4">
    <location>
        <begin position="313"/>
        <end position="415"/>
    </location>
</feature>
<dbReference type="GO" id="GO:0007165">
    <property type="term" value="P:signal transduction"/>
    <property type="evidence" value="ECO:0007669"/>
    <property type="project" value="TreeGrafter"/>
</dbReference>
<protein>
    <submittedName>
        <fullName evidence="6">Olfactomedin-like protein 2B</fullName>
    </submittedName>
</protein>
<feature type="compositionally biased region" description="Polar residues" evidence="4">
    <location>
        <begin position="224"/>
        <end position="233"/>
    </location>
</feature>
<feature type="region of interest" description="Disordered" evidence="4">
    <location>
        <begin position="9"/>
        <end position="28"/>
    </location>
</feature>
<dbReference type="InterPro" id="IPR050605">
    <property type="entry name" value="Olfactomedin-like_domain"/>
</dbReference>
<evidence type="ECO:0000256" key="2">
    <source>
        <dbReference type="ARBA" id="ARBA00022525"/>
    </source>
</evidence>
<dbReference type="PANTHER" id="PTHR23192:SF79">
    <property type="entry name" value="OLFACTOMEDIN-LIKE PROTEIN 2B ISOFORM X1"/>
    <property type="match status" value="1"/>
</dbReference>
<feature type="compositionally biased region" description="Basic and acidic residues" evidence="4">
    <location>
        <begin position="157"/>
        <end position="186"/>
    </location>
</feature>
<dbReference type="GO" id="GO:0005615">
    <property type="term" value="C:extracellular space"/>
    <property type="evidence" value="ECO:0007669"/>
    <property type="project" value="TreeGrafter"/>
</dbReference>
<accession>A0AA47M441</accession>
<comment type="caution">
    <text evidence="6">The sequence shown here is derived from an EMBL/GenBank/DDBJ whole genome shotgun (WGS) entry which is preliminary data.</text>
</comment>
<dbReference type="InterPro" id="IPR003112">
    <property type="entry name" value="Olfac-like_dom"/>
</dbReference>
<feature type="region of interest" description="Disordered" evidence="4">
    <location>
        <begin position="253"/>
        <end position="293"/>
    </location>
</feature>
<feature type="compositionally biased region" description="Low complexity" evidence="4">
    <location>
        <begin position="9"/>
        <end position="26"/>
    </location>
</feature>
<dbReference type="PROSITE" id="PS51132">
    <property type="entry name" value="OLF"/>
    <property type="match status" value="1"/>
</dbReference>
<feature type="compositionally biased region" description="Low complexity" evidence="4">
    <location>
        <begin position="331"/>
        <end position="355"/>
    </location>
</feature>
<comment type="caution">
    <text evidence="3">Lacks conserved residue(s) required for the propagation of feature annotation.</text>
</comment>
<keyword evidence="7" id="KW-1185">Reference proteome</keyword>
<evidence type="ECO:0000313" key="6">
    <source>
        <dbReference type="EMBL" id="KAK0133223.1"/>
    </source>
</evidence>
<feature type="compositionally biased region" description="Low complexity" evidence="4">
    <location>
        <begin position="370"/>
        <end position="385"/>
    </location>
</feature>
<gene>
    <name evidence="6" type="primary">OLFML2B_1</name>
    <name evidence="6" type="ORF">N1851_031409</name>
</gene>
<evidence type="ECO:0000256" key="3">
    <source>
        <dbReference type="PROSITE-ProRule" id="PRU00446"/>
    </source>
</evidence>
<feature type="compositionally biased region" description="Low complexity" evidence="4">
    <location>
        <begin position="264"/>
        <end position="288"/>
    </location>
</feature>
<evidence type="ECO:0000256" key="4">
    <source>
        <dbReference type="SAM" id="MobiDB-lite"/>
    </source>
</evidence>
<evidence type="ECO:0000313" key="7">
    <source>
        <dbReference type="Proteomes" id="UP001174136"/>
    </source>
</evidence>
<dbReference type="Pfam" id="PF02191">
    <property type="entry name" value="OLF"/>
    <property type="match status" value="1"/>
</dbReference>
<proteinExistence type="predicted"/>
<name>A0AA47M441_MERPO</name>
<feature type="region of interest" description="Disordered" evidence="4">
    <location>
        <begin position="155"/>
        <end position="237"/>
    </location>
</feature>
<comment type="subcellular location">
    <subcellularLocation>
        <location evidence="1">Secreted</location>
    </subcellularLocation>
</comment>
<reference evidence="6" key="1">
    <citation type="journal article" date="2023" name="Front. Mar. Sci.">
        <title>A new Merluccius polli reference genome to investigate the effects of global change in West African waters.</title>
        <authorList>
            <person name="Mateo J.L."/>
            <person name="Blanco-Fernandez C."/>
            <person name="Garcia-Vazquez E."/>
            <person name="Machado-Schiaffino G."/>
        </authorList>
    </citation>
    <scope>NUCLEOTIDE SEQUENCE</scope>
    <source>
        <strain evidence="6">C29</strain>
        <tissue evidence="6">Fin</tissue>
    </source>
</reference>
<dbReference type="SMART" id="SM00284">
    <property type="entry name" value="OLF"/>
    <property type="match status" value="1"/>
</dbReference>
<keyword evidence="2" id="KW-0964">Secreted</keyword>